<sequence>MPKYRPGTTTEHFGEDVVFSHQLTEKSLENIIKAHDFHAREAEWLLAWGAKELDANRIVRGHVHRAAAAVLMGVIYQLDPRSPGQEALAGRRDKTQEDRDNEAEEYLKNPAPDFSLVVVKPKD</sequence>
<evidence type="ECO:0000256" key="1">
    <source>
        <dbReference type="SAM" id="MobiDB-lite"/>
    </source>
</evidence>
<organism evidence="2">
    <name type="scientific">Salmonella enterica</name>
    <name type="common">Salmonella choleraesuis</name>
    <dbReference type="NCBI Taxonomy" id="28901"/>
    <lineage>
        <taxon>Bacteria</taxon>
        <taxon>Pseudomonadati</taxon>
        <taxon>Pseudomonadota</taxon>
        <taxon>Gammaproteobacteria</taxon>
        <taxon>Enterobacterales</taxon>
        <taxon>Enterobacteriaceae</taxon>
        <taxon>Salmonella</taxon>
    </lineage>
</organism>
<accession>A0A402SRP1</accession>
<proteinExistence type="predicted"/>
<feature type="region of interest" description="Disordered" evidence="1">
    <location>
        <begin position="82"/>
        <end position="106"/>
    </location>
</feature>
<dbReference type="Proteomes" id="UP000885418">
    <property type="component" value="Unassembled WGS sequence"/>
</dbReference>
<protein>
    <submittedName>
        <fullName evidence="2">Uncharacterized protein</fullName>
    </submittedName>
</protein>
<dbReference type="EMBL" id="RSTW01000013">
    <property type="protein sequence ID" value="MIT45096.1"/>
    <property type="molecule type" value="Genomic_DNA"/>
</dbReference>
<reference evidence="2" key="1">
    <citation type="submission" date="2018-07" db="EMBL/GenBank/DDBJ databases">
        <authorList>
            <consortium name="GenomeTrakr network: Whole genome sequencing for foodborne pathogen traceback"/>
        </authorList>
    </citation>
    <scope>NUCLEOTIDE SEQUENCE [LARGE SCALE GENOMIC DNA]</scope>
    <source>
        <strain evidence="2">CFSAN034452</strain>
    </source>
</reference>
<comment type="caution">
    <text evidence="2">The sequence shown here is derived from an EMBL/GenBank/DDBJ whole genome shotgun (WGS) entry which is preliminary data.</text>
</comment>
<feature type="compositionally biased region" description="Basic and acidic residues" evidence="1">
    <location>
        <begin position="89"/>
        <end position="98"/>
    </location>
</feature>
<gene>
    <name evidence="2" type="ORF">ATQ15_16400</name>
</gene>
<name>A0A402SRP1_SALER</name>
<dbReference type="AlphaFoldDB" id="A0A402SRP1"/>
<evidence type="ECO:0000313" key="2">
    <source>
        <dbReference type="EMBL" id="MIT45096.1"/>
    </source>
</evidence>